<dbReference type="AlphaFoldDB" id="A0A645GBF1"/>
<accession>A0A645GBF1</accession>
<dbReference type="EMBL" id="VSSQ01069136">
    <property type="protein sequence ID" value="MPN21213.1"/>
    <property type="molecule type" value="Genomic_DNA"/>
</dbReference>
<reference evidence="1" key="1">
    <citation type="submission" date="2019-08" db="EMBL/GenBank/DDBJ databases">
        <authorList>
            <person name="Kucharzyk K."/>
            <person name="Murdoch R.W."/>
            <person name="Higgins S."/>
            <person name="Loffler F."/>
        </authorList>
    </citation>
    <scope>NUCLEOTIDE SEQUENCE</scope>
</reference>
<name>A0A645GBF1_9ZZZZ</name>
<proteinExistence type="predicted"/>
<evidence type="ECO:0000313" key="1">
    <source>
        <dbReference type="EMBL" id="MPN21213.1"/>
    </source>
</evidence>
<gene>
    <name evidence="1" type="ORF">SDC9_168592</name>
</gene>
<organism evidence="1">
    <name type="scientific">bioreactor metagenome</name>
    <dbReference type="NCBI Taxonomy" id="1076179"/>
    <lineage>
        <taxon>unclassified sequences</taxon>
        <taxon>metagenomes</taxon>
        <taxon>ecological metagenomes</taxon>
    </lineage>
</organism>
<sequence>MRIVAIAIAVAVKALVVVPVVAFPEVLATQIAAAAVGDLGQVAFEDVVDQAIAAGLAVELDADTVEGEAVLADLDGRVGLERREVGTDTDGAVNNLVVLDDRAANAGGTEMVGPAVRESGDHGVGTG</sequence>
<protein>
    <submittedName>
        <fullName evidence="1">Uncharacterized protein</fullName>
    </submittedName>
</protein>
<comment type="caution">
    <text evidence="1">The sequence shown here is derived from an EMBL/GenBank/DDBJ whole genome shotgun (WGS) entry which is preliminary data.</text>
</comment>